<sequence>MTESVFARGGGAPTGADNSRVSLYSERFAAAPHDAYRSMREVYGSLVPVWLAPGVPATLVVGWRAAVRILNDPAHFPADPARWESTARTDSPVFEVLRGRRNALRCAGAEHARYRATIKSALDETDRFKVESTVDRIAEDLVNGFCADGSADLRAQFAFPLTVRVMCELLGLTPDRAHQVWAEMAAMMDGVPEAGARFGAALYEVVTSKRAAPSADMMSRLITHEQKLDDIEVVEQTALLLGPGTEPTCNLIINAVLLSMTDDRFAGGLHGGSLATRDAIDEVLFADTPLPNFCITYPRQPQLIDEVWLPADQPVVISMAACNTDPTMAPARGPDEVGRWGNRSHLSWGAGPHACPAQDIAGIIVHRAIDQLFDALPDLRLADGESPRWRPGPFHRAVESLPVVFPPGPPTHPVSRQPIPEEVHP</sequence>
<evidence type="ECO:0000313" key="9">
    <source>
        <dbReference type="Proteomes" id="UP000655751"/>
    </source>
</evidence>
<dbReference type="GO" id="GO:0020037">
    <property type="term" value="F:heme binding"/>
    <property type="evidence" value="ECO:0007669"/>
    <property type="project" value="InterPro"/>
</dbReference>
<dbReference type="GO" id="GO:0016705">
    <property type="term" value="F:oxidoreductase activity, acting on paired donors, with incorporation or reduction of molecular oxygen"/>
    <property type="evidence" value="ECO:0007669"/>
    <property type="project" value="InterPro"/>
</dbReference>
<keyword evidence="6" id="KW-0503">Monooxygenase</keyword>
<keyword evidence="3" id="KW-0479">Metal-binding</keyword>
<evidence type="ECO:0000256" key="6">
    <source>
        <dbReference type="ARBA" id="ARBA00023033"/>
    </source>
</evidence>
<dbReference type="InterPro" id="IPR036396">
    <property type="entry name" value="Cyt_P450_sf"/>
</dbReference>
<dbReference type="InterPro" id="IPR002397">
    <property type="entry name" value="Cyt_P450_B"/>
</dbReference>
<dbReference type="SUPFAM" id="SSF48264">
    <property type="entry name" value="Cytochrome P450"/>
    <property type="match status" value="1"/>
</dbReference>
<dbReference type="Proteomes" id="UP000655751">
    <property type="component" value="Unassembled WGS sequence"/>
</dbReference>
<dbReference type="PANTHER" id="PTHR46696:SF1">
    <property type="entry name" value="CYTOCHROME P450 YJIB-RELATED"/>
    <property type="match status" value="1"/>
</dbReference>
<gene>
    <name evidence="8" type="ORF">IT779_23535</name>
</gene>
<evidence type="ECO:0000256" key="4">
    <source>
        <dbReference type="ARBA" id="ARBA00023002"/>
    </source>
</evidence>
<dbReference type="EMBL" id="JADMLG010000010">
    <property type="protein sequence ID" value="MBH0779245.1"/>
    <property type="molecule type" value="Genomic_DNA"/>
</dbReference>
<comment type="similarity">
    <text evidence="1">Belongs to the cytochrome P450 family.</text>
</comment>
<evidence type="ECO:0000256" key="1">
    <source>
        <dbReference type="ARBA" id="ARBA00010617"/>
    </source>
</evidence>
<keyword evidence="9" id="KW-1185">Reference proteome</keyword>
<dbReference type="PANTHER" id="PTHR46696">
    <property type="entry name" value="P450, PUTATIVE (EUROFUNG)-RELATED"/>
    <property type="match status" value="1"/>
</dbReference>
<evidence type="ECO:0000313" key="8">
    <source>
        <dbReference type="EMBL" id="MBH0779245.1"/>
    </source>
</evidence>
<dbReference type="RefSeq" id="WP_196151563.1">
    <property type="nucleotide sequence ID" value="NZ_JADMLG010000010.1"/>
</dbReference>
<keyword evidence="2" id="KW-0349">Heme</keyword>
<keyword evidence="5" id="KW-0408">Iron</keyword>
<dbReference type="GO" id="GO:0005506">
    <property type="term" value="F:iron ion binding"/>
    <property type="evidence" value="ECO:0007669"/>
    <property type="project" value="InterPro"/>
</dbReference>
<dbReference type="PRINTS" id="PR00359">
    <property type="entry name" value="BP450"/>
</dbReference>
<proteinExistence type="inferred from homology"/>
<feature type="region of interest" description="Disordered" evidence="7">
    <location>
        <begin position="403"/>
        <end position="425"/>
    </location>
</feature>
<reference evidence="8" key="1">
    <citation type="submission" date="2020-11" db="EMBL/GenBank/DDBJ databases">
        <title>Nocardia NEAU-351.nov., a novel actinomycete isolated from the cow dung.</title>
        <authorList>
            <person name="Zhang X."/>
        </authorList>
    </citation>
    <scope>NUCLEOTIDE SEQUENCE</scope>
    <source>
        <strain evidence="8">NEAU-351</strain>
    </source>
</reference>
<evidence type="ECO:0000256" key="2">
    <source>
        <dbReference type="ARBA" id="ARBA00022617"/>
    </source>
</evidence>
<keyword evidence="4" id="KW-0560">Oxidoreductase</keyword>
<dbReference type="AlphaFoldDB" id="A0A931IGB5"/>
<dbReference type="InterPro" id="IPR017972">
    <property type="entry name" value="Cyt_P450_CS"/>
</dbReference>
<evidence type="ECO:0000256" key="3">
    <source>
        <dbReference type="ARBA" id="ARBA00022723"/>
    </source>
</evidence>
<protein>
    <submittedName>
        <fullName evidence="8">Cytochrome P450</fullName>
    </submittedName>
</protein>
<name>A0A931IGB5_9NOCA</name>
<accession>A0A931IGB5</accession>
<evidence type="ECO:0000256" key="7">
    <source>
        <dbReference type="SAM" id="MobiDB-lite"/>
    </source>
</evidence>
<dbReference type="PROSITE" id="PS00086">
    <property type="entry name" value="CYTOCHROME_P450"/>
    <property type="match status" value="1"/>
</dbReference>
<evidence type="ECO:0000256" key="5">
    <source>
        <dbReference type="ARBA" id="ARBA00023004"/>
    </source>
</evidence>
<comment type="caution">
    <text evidence="8">The sequence shown here is derived from an EMBL/GenBank/DDBJ whole genome shotgun (WGS) entry which is preliminary data.</text>
</comment>
<organism evidence="8 9">
    <name type="scientific">Nocardia bovistercoris</name>
    <dbReference type="NCBI Taxonomy" id="2785916"/>
    <lineage>
        <taxon>Bacteria</taxon>
        <taxon>Bacillati</taxon>
        <taxon>Actinomycetota</taxon>
        <taxon>Actinomycetes</taxon>
        <taxon>Mycobacteriales</taxon>
        <taxon>Nocardiaceae</taxon>
        <taxon>Nocardia</taxon>
    </lineage>
</organism>
<dbReference type="Gene3D" id="1.10.630.10">
    <property type="entry name" value="Cytochrome P450"/>
    <property type="match status" value="1"/>
</dbReference>
<dbReference type="GO" id="GO:0004497">
    <property type="term" value="F:monooxygenase activity"/>
    <property type="evidence" value="ECO:0007669"/>
    <property type="project" value="UniProtKB-KW"/>
</dbReference>